<organism evidence="2 3">
    <name type="scientific">Rhodococcus oxybenzonivorans</name>
    <dbReference type="NCBI Taxonomy" id="1990687"/>
    <lineage>
        <taxon>Bacteria</taxon>
        <taxon>Bacillati</taxon>
        <taxon>Actinomycetota</taxon>
        <taxon>Actinomycetes</taxon>
        <taxon>Mycobacteriales</taxon>
        <taxon>Nocardiaceae</taxon>
        <taxon>Rhodococcus</taxon>
    </lineage>
</organism>
<dbReference type="Proteomes" id="UP001185863">
    <property type="component" value="Unassembled WGS sequence"/>
</dbReference>
<protein>
    <submittedName>
        <fullName evidence="2">Uncharacterized protein</fullName>
    </submittedName>
</protein>
<accession>A0AAE4UY84</accession>
<dbReference type="AlphaFoldDB" id="A0AAE4UY84"/>
<evidence type="ECO:0000256" key="1">
    <source>
        <dbReference type="SAM" id="MobiDB-lite"/>
    </source>
</evidence>
<name>A0AAE4UY84_9NOCA</name>
<sequence length="85" mass="9122">MSENTTTDRAVSALHETVRRSDGIVISPTRIPSTDEVPAVTGSETGNGEVQAPSMASDVLALRSRWQNCRRTTQGSRRDHAGVDA</sequence>
<evidence type="ECO:0000313" key="2">
    <source>
        <dbReference type="EMBL" id="MDV7264694.1"/>
    </source>
</evidence>
<proteinExistence type="predicted"/>
<reference evidence="2" key="1">
    <citation type="submission" date="2023-10" db="EMBL/GenBank/DDBJ databases">
        <title>Development of a sustainable strategy for remediation of hydrocarbon-contaminated territories based on the waste exchange concept.</title>
        <authorList>
            <person name="Krivoruchko A."/>
        </authorList>
    </citation>
    <scope>NUCLEOTIDE SEQUENCE</scope>
    <source>
        <strain evidence="2">IEGM 68</strain>
    </source>
</reference>
<dbReference type="RefSeq" id="WP_317744303.1">
    <property type="nucleotide sequence ID" value="NZ_JAWLUP010000014.1"/>
</dbReference>
<gene>
    <name evidence="2" type="ORF">R4315_09065</name>
</gene>
<comment type="caution">
    <text evidence="2">The sequence shown here is derived from an EMBL/GenBank/DDBJ whole genome shotgun (WGS) entry which is preliminary data.</text>
</comment>
<dbReference type="EMBL" id="JAWLUP010000014">
    <property type="protein sequence ID" value="MDV7264694.1"/>
    <property type="molecule type" value="Genomic_DNA"/>
</dbReference>
<feature type="region of interest" description="Disordered" evidence="1">
    <location>
        <begin position="28"/>
        <end position="52"/>
    </location>
</feature>
<evidence type="ECO:0000313" key="3">
    <source>
        <dbReference type="Proteomes" id="UP001185863"/>
    </source>
</evidence>